<proteinExistence type="predicted"/>
<gene>
    <name evidence="1" type="ORF">C8Q71DRAFT_515978</name>
</gene>
<accession>A0ABQ8KN82</accession>
<evidence type="ECO:0000313" key="2">
    <source>
        <dbReference type="Proteomes" id="UP000814176"/>
    </source>
</evidence>
<protein>
    <submittedName>
        <fullName evidence="1">Uncharacterized protein</fullName>
    </submittedName>
</protein>
<sequence length="209" mass="23717">MRHSIYDAGVRLHGRSVFSRHHDVPKRRLVVKRQHATMLRRVVVNRDCLRDILLFQSLLTPLRDRQMSSVSRHPCKPTEVQNMRGCVHVGTFAPHIYGATRVMLTATEGFDNTCRCNMSGMPGPEQNFVAVFRGLWYAPFFLVLNEIRSRVPDGEVEPTPTTCVHLAHPSLDRLRSVLRMSSAVVNEPLGTFVTPSKRSQCHNASFVTE</sequence>
<name>A0ABQ8KN82_9APHY</name>
<reference evidence="1 2" key="1">
    <citation type="journal article" date="2021" name="Environ. Microbiol.">
        <title>Gene family expansions and transcriptome signatures uncover fungal adaptations to wood decay.</title>
        <authorList>
            <person name="Hage H."/>
            <person name="Miyauchi S."/>
            <person name="Viragh M."/>
            <person name="Drula E."/>
            <person name="Min B."/>
            <person name="Chaduli D."/>
            <person name="Navarro D."/>
            <person name="Favel A."/>
            <person name="Norest M."/>
            <person name="Lesage-Meessen L."/>
            <person name="Balint B."/>
            <person name="Merenyi Z."/>
            <person name="de Eugenio L."/>
            <person name="Morin E."/>
            <person name="Martinez A.T."/>
            <person name="Baldrian P."/>
            <person name="Stursova M."/>
            <person name="Martinez M.J."/>
            <person name="Novotny C."/>
            <person name="Magnuson J.K."/>
            <person name="Spatafora J.W."/>
            <person name="Maurice S."/>
            <person name="Pangilinan J."/>
            <person name="Andreopoulos W."/>
            <person name="LaButti K."/>
            <person name="Hundley H."/>
            <person name="Na H."/>
            <person name="Kuo A."/>
            <person name="Barry K."/>
            <person name="Lipzen A."/>
            <person name="Henrissat B."/>
            <person name="Riley R."/>
            <person name="Ahrendt S."/>
            <person name="Nagy L.G."/>
            <person name="Grigoriev I.V."/>
            <person name="Martin F."/>
            <person name="Rosso M.N."/>
        </authorList>
    </citation>
    <scope>NUCLEOTIDE SEQUENCE [LARGE SCALE GENOMIC DNA]</scope>
    <source>
        <strain evidence="1 2">CIRM-BRFM 1785</strain>
    </source>
</reference>
<comment type="caution">
    <text evidence="1">The sequence shown here is derived from an EMBL/GenBank/DDBJ whole genome shotgun (WGS) entry which is preliminary data.</text>
</comment>
<keyword evidence="2" id="KW-1185">Reference proteome</keyword>
<dbReference type="Proteomes" id="UP000814176">
    <property type="component" value="Unassembled WGS sequence"/>
</dbReference>
<dbReference type="EMBL" id="JADCUA010000006">
    <property type="protein sequence ID" value="KAH9839518.1"/>
    <property type="molecule type" value="Genomic_DNA"/>
</dbReference>
<dbReference type="GeneID" id="71999814"/>
<evidence type="ECO:0000313" key="1">
    <source>
        <dbReference type="EMBL" id="KAH9839518.1"/>
    </source>
</evidence>
<dbReference type="RefSeq" id="XP_047781273.1">
    <property type="nucleotide sequence ID" value="XM_047919082.1"/>
</dbReference>
<organism evidence="1 2">
    <name type="scientific">Rhodofomes roseus</name>
    <dbReference type="NCBI Taxonomy" id="34475"/>
    <lineage>
        <taxon>Eukaryota</taxon>
        <taxon>Fungi</taxon>
        <taxon>Dikarya</taxon>
        <taxon>Basidiomycota</taxon>
        <taxon>Agaricomycotina</taxon>
        <taxon>Agaricomycetes</taxon>
        <taxon>Polyporales</taxon>
        <taxon>Rhodofomes</taxon>
    </lineage>
</organism>